<protein>
    <submittedName>
        <fullName evidence="8">3-hydroxybutyryl-CoA dehydrogenase</fullName>
    </submittedName>
</protein>
<evidence type="ECO:0000259" key="7">
    <source>
        <dbReference type="Pfam" id="PF02737"/>
    </source>
</evidence>
<dbReference type="SUPFAM" id="SSF48179">
    <property type="entry name" value="6-phosphogluconate dehydrogenase C-terminal domain-like"/>
    <property type="match status" value="1"/>
</dbReference>
<sequence length="296" mass="33030">MSDIQHVVVYGGGTMGQGIAELLSKKGFDVSVIEKTQALAKQAHHHIELSLDKQLSKWGITQAEKKLILSRIQFTNEETPLQYADLVIETITEDLESKKEVFDRCDRLCPSNTIVASNTSTLSLTELAAVTRRPERVIGLHFVHPSTRVDLVEIVRGLRTSPETVDEVKALLERLHLVGVEVYESPGFVTTRLIVILINEALYTLMEGVASPEAIDTAMKRGYRFPYGPLEMADRFGLDSVLAAMEQLFREYGDNKFRPAPLLKKMVRAGQLGVKTGEGFFHYDEDGDRIGKEGVQ</sequence>
<dbReference type="Gene3D" id="3.40.50.720">
    <property type="entry name" value="NAD(P)-binding Rossmann-like Domain"/>
    <property type="match status" value="1"/>
</dbReference>
<dbReference type="InterPro" id="IPR006176">
    <property type="entry name" value="3-OHacyl-CoA_DH_NAD-bd"/>
</dbReference>
<comment type="similarity">
    <text evidence="2">Belongs to the 3-hydroxyacyl-CoA dehydrogenase family.</text>
</comment>
<dbReference type="PANTHER" id="PTHR48075">
    <property type="entry name" value="3-HYDROXYACYL-COA DEHYDROGENASE FAMILY PROTEIN"/>
    <property type="match status" value="1"/>
</dbReference>
<evidence type="ECO:0000256" key="2">
    <source>
        <dbReference type="ARBA" id="ARBA00009463"/>
    </source>
</evidence>
<organism evidence="8 9">
    <name type="scientific">Desmospora activa DSM 45169</name>
    <dbReference type="NCBI Taxonomy" id="1121389"/>
    <lineage>
        <taxon>Bacteria</taxon>
        <taxon>Bacillati</taxon>
        <taxon>Bacillota</taxon>
        <taxon>Bacilli</taxon>
        <taxon>Bacillales</taxon>
        <taxon>Thermoactinomycetaceae</taxon>
        <taxon>Desmospora</taxon>
    </lineage>
</organism>
<dbReference type="GO" id="GO:0006635">
    <property type="term" value="P:fatty acid beta-oxidation"/>
    <property type="evidence" value="ECO:0007669"/>
    <property type="project" value="TreeGrafter"/>
</dbReference>
<dbReference type="Pfam" id="PF02737">
    <property type="entry name" value="3HCDH_N"/>
    <property type="match status" value="1"/>
</dbReference>
<dbReference type="InterPro" id="IPR036291">
    <property type="entry name" value="NAD(P)-bd_dom_sf"/>
</dbReference>
<accession>A0A2T4ZA76</accession>
<comment type="caution">
    <text evidence="8">The sequence shown here is derived from an EMBL/GenBank/DDBJ whole genome shotgun (WGS) entry which is preliminary data.</text>
</comment>
<dbReference type="PIRSF" id="PIRSF000105">
    <property type="entry name" value="HCDH"/>
    <property type="match status" value="1"/>
</dbReference>
<dbReference type="InterPro" id="IPR008927">
    <property type="entry name" value="6-PGluconate_DH-like_C_sf"/>
</dbReference>
<evidence type="ECO:0000313" key="8">
    <source>
        <dbReference type="EMBL" id="PTM58773.1"/>
    </source>
</evidence>
<dbReference type="EMBL" id="PZZP01000001">
    <property type="protein sequence ID" value="PTM58773.1"/>
    <property type="molecule type" value="Genomic_DNA"/>
</dbReference>
<evidence type="ECO:0000256" key="3">
    <source>
        <dbReference type="ARBA" id="ARBA00023002"/>
    </source>
</evidence>
<evidence type="ECO:0000256" key="4">
    <source>
        <dbReference type="PIRSR" id="PIRSR000105-1"/>
    </source>
</evidence>
<dbReference type="InterPro" id="IPR022694">
    <property type="entry name" value="3-OHacyl-CoA_DH"/>
</dbReference>
<comment type="pathway">
    <text evidence="1">Lipid metabolism; butanoate metabolism.</text>
</comment>
<dbReference type="RefSeq" id="WP_281261189.1">
    <property type="nucleotide sequence ID" value="NZ_PZZP01000001.1"/>
</dbReference>
<keyword evidence="3" id="KW-0560">Oxidoreductase</keyword>
<dbReference type="InterPro" id="IPR013328">
    <property type="entry name" value="6PGD_dom2"/>
</dbReference>
<dbReference type="GO" id="GO:0008691">
    <property type="term" value="F:3-hydroxybutyryl-CoA dehydrogenase activity"/>
    <property type="evidence" value="ECO:0007669"/>
    <property type="project" value="TreeGrafter"/>
</dbReference>
<dbReference type="SUPFAM" id="SSF51735">
    <property type="entry name" value="NAD(P)-binding Rossmann-fold domains"/>
    <property type="match status" value="1"/>
</dbReference>
<evidence type="ECO:0000313" key="9">
    <source>
        <dbReference type="Proteomes" id="UP000241639"/>
    </source>
</evidence>
<evidence type="ECO:0000256" key="1">
    <source>
        <dbReference type="ARBA" id="ARBA00005086"/>
    </source>
</evidence>
<evidence type="ECO:0000256" key="5">
    <source>
        <dbReference type="PIRSR" id="PIRSR000105-3"/>
    </source>
</evidence>
<reference evidence="8 9" key="1">
    <citation type="submission" date="2018-04" db="EMBL/GenBank/DDBJ databases">
        <title>Genomic Encyclopedia of Archaeal and Bacterial Type Strains, Phase II (KMG-II): from individual species to whole genera.</title>
        <authorList>
            <person name="Goeker M."/>
        </authorList>
    </citation>
    <scope>NUCLEOTIDE SEQUENCE [LARGE SCALE GENOMIC DNA]</scope>
    <source>
        <strain evidence="8 9">DSM 45169</strain>
    </source>
</reference>
<dbReference type="Gene3D" id="1.10.1040.10">
    <property type="entry name" value="N-(1-d-carboxylethyl)-l-norvaline Dehydrogenase, domain 2"/>
    <property type="match status" value="1"/>
</dbReference>
<evidence type="ECO:0000259" key="6">
    <source>
        <dbReference type="Pfam" id="PF00725"/>
    </source>
</evidence>
<dbReference type="AlphaFoldDB" id="A0A2T4ZA76"/>
<dbReference type="FunFam" id="3.40.50.720:FF:000009">
    <property type="entry name" value="Fatty oxidation complex, alpha subunit"/>
    <property type="match status" value="1"/>
</dbReference>
<dbReference type="GO" id="GO:0070403">
    <property type="term" value="F:NAD+ binding"/>
    <property type="evidence" value="ECO:0007669"/>
    <property type="project" value="InterPro"/>
</dbReference>
<dbReference type="Pfam" id="PF00725">
    <property type="entry name" value="3HCDH"/>
    <property type="match status" value="1"/>
</dbReference>
<feature type="domain" description="3-hydroxyacyl-CoA dehydrogenase NAD binding" evidence="7">
    <location>
        <begin position="6"/>
        <end position="182"/>
    </location>
</feature>
<feature type="binding site" evidence="5">
    <location>
        <position position="50"/>
    </location>
    <ligand>
        <name>CoA</name>
        <dbReference type="ChEBI" id="CHEBI:57287"/>
    </ligand>
</feature>
<gene>
    <name evidence="8" type="ORF">C8J48_1363</name>
</gene>
<proteinExistence type="inferred from homology"/>
<dbReference type="Proteomes" id="UP000241639">
    <property type="component" value="Unassembled WGS sequence"/>
</dbReference>
<dbReference type="PANTHER" id="PTHR48075:SF5">
    <property type="entry name" value="3-HYDROXYBUTYRYL-COA DEHYDROGENASE"/>
    <property type="match status" value="1"/>
</dbReference>
<feature type="domain" description="3-hydroxyacyl-CoA dehydrogenase C-terminal" evidence="6">
    <location>
        <begin position="187"/>
        <end position="283"/>
    </location>
</feature>
<dbReference type="InterPro" id="IPR006108">
    <property type="entry name" value="3HC_DH_C"/>
</dbReference>
<name>A0A2T4ZA76_9BACL</name>
<feature type="binding site" evidence="5">
    <location>
        <position position="57"/>
    </location>
    <ligand>
        <name>CoA</name>
        <dbReference type="ChEBI" id="CHEBI:57287"/>
    </ligand>
</feature>
<feature type="site" description="Important for catalytic activity" evidence="4">
    <location>
        <position position="141"/>
    </location>
</feature>
<keyword evidence="9" id="KW-1185">Reference proteome</keyword>
<feature type="binding site" evidence="5">
    <location>
        <position position="120"/>
    </location>
    <ligand>
        <name>CoA</name>
        <dbReference type="ChEBI" id="CHEBI:57287"/>
    </ligand>
</feature>